<organism evidence="10 11">
    <name type="scientific">Desulfopila aestuarii DSM 18488</name>
    <dbReference type="NCBI Taxonomy" id="1121416"/>
    <lineage>
        <taxon>Bacteria</taxon>
        <taxon>Pseudomonadati</taxon>
        <taxon>Thermodesulfobacteriota</taxon>
        <taxon>Desulfobulbia</taxon>
        <taxon>Desulfobulbales</taxon>
        <taxon>Desulfocapsaceae</taxon>
        <taxon>Desulfopila</taxon>
    </lineage>
</organism>
<evidence type="ECO:0000256" key="5">
    <source>
        <dbReference type="ARBA" id="ARBA00022827"/>
    </source>
</evidence>
<comment type="similarity">
    <text evidence="2">Belongs to the HdrA family.</text>
</comment>
<reference evidence="10 11" key="1">
    <citation type="submission" date="2016-12" db="EMBL/GenBank/DDBJ databases">
        <authorList>
            <person name="Song W.-J."/>
            <person name="Kurnit D.M."/>
        </authorList>
    </citation>
    <scope>NUCLEOTIDE SEQUENCE [LARGE SCALE GENOMIC DNA]</scope>
    <source>
        <strain evidence="10 11">DSM 18488</strain>
    </source>
</reference>
<dbReference type="STRING" id="1121416.SAMN02745220_00492"/>
<accession>A0A1M7XXP0</accession>
<keyword evidence="3" id="KW-0004">4Fe-4S</keyword>
<feature type="domain" description="4Fe-4S ferredoxin-type" evidence="9">
    <location>
        <begin position="1298"/>
        <end position="1327"/>
    </location>
</feature>
<protein>
    <submittedName>
        <fullName evidence="10">NADPH-dependent glutamate synthase beta chain</fullName>
    </submittedName>
</protein>
<dbReference type="Gene3D" id="3.50.50.60">
    <property type="entry name" value="FAD/NAD(P)-binding domain"/>
    <property type="match status" value="5"/>
</dbReference>
<dbReference type="InterPro" id="IPR036188">
    <property type="entry name" value="FAD/NAD-bd_sf"/>
</dbReference>
<evidence type="ECO:0000256" key="1">
    <source>
        <dbReference type="ARBA" id="ARBA00001974"/>
    </source>
</evidence>
<dbReference type="SUPFAM" id="SSF54862">
    <property type="entry name" value="4Fe-4S ferredoxins"/>
    <property type="match status" value="1"/>
</dbReference>
<dbReference type="Pfam" id="PF00037">
    <property type="entry name" value="Fer4"/>
    <property type="match status" value="1"/>
</dbReference>
<dbReference type="PRINTS" id="PR00419">
    <property type="entry name" value="ADXRDTASE"/>
</dbReference>
<dbReference type="SUPFAM" id="SSF46548">
    <property type="entry name" value="alpha-helical ferredoxin"/>
    <property type="match status" value="2"/>
</dbReference>
<keyword evidence="11" id="KW-1185">Reference proteome</keyword>
<comment type="cofactor">
    <cofactor evidence="1">
        <name>FAD</name>
        <dbReference type="ChEBI" id="CHEBI:57692"/>
    </cofactor>
</comment>
<keyword evidence="6" id="KW-0560">Oxidoreductase</keyword>
<evidence type="ECO:0000256" key="2">
    <source>
        <dbReference type="ARBA" id="ARBA00006561"/>
    </source>
</evidence>
<dbReference type="Gene3D" id="3.30.70.20">
    <property type="match status" value="1"/>
</dbReference>
<dbReference type="Pfam" id="PF13237">
    <property type="entry name" value="Fer4_10"/>
    <property type="match status" value="1"/>
</dbReference>
<evidence type="ECO:0000313" key="11">
    <source>
        <dbReference type="Proteomes" id="UP000184603"/>
    </source>
</evidence>
<sequence length="1375" mass="150574">MDQAKCTSCGECAKVCPVSTTNEYNELLDFRKAIFKQYPQAIPGAFGISKHGTAPCKATCPAHVSIQGFVALINDGRYDEALKLFKEEHPFPGICGRVCHHPCEGECTRAQVDTPLAVRELHRFLGDYEREKGEFYLPEIKAEKRSEKVAIIGSGPAGVTAAYSLLQEGYQVTIFEKQDEPGGMMRYGIPEYRLPRDILAGEIKVVQDLGAELKCGVTFGKDVTLESLKQDGYSAVFLAIGLHNGRKLGIENEDIEGVLQGVSFLRDAAMGKKVELGREVVVVGGGNVAVDVAQTAKRLGAENVTLICLERRDEMPAWEYEIIEALEDDIKIVNSFGPRNFFIDKDKQRVSGIEFNSCSRVFDENGRFNPQFDESVCQTFHCDTVIVAIGQSANLDGIKDQGIAISRPGGLEADSVTLQTPIDWVFAGGDAFYGPKSVVDAVACGKEAAISIHRYINNMDLREGRDTTWEFVRPDIENEEKKDRVKVECLHPNARAGNFLEVASGYDEDAAKLEANRCLSCGLCSECYQCVDACLAGAIDHSMVAQDKDITVGSVVLATGARPYDPTPLSELYLYKQNPNVLTSLEFERMLSSGGPTMGHLVRPSDHEEPKKIAWLQCIGSRDTNKCGNTYCSSVCCMYAIKDAMIAKEHAGGDLDAAIFYMDIRSFGKDYEMYYDRARNREGIRFVKARIHSVIENPENRNLILRFADENGAIVEEEFDMLVLSVGLEVTESSLEMAARLGVNVNKHKFIESEPFTPLATSRPGVFTCGTFQGPKDIPSSVTEASAAAGLAGCQIAEARGTDTKTLVIPEEIDISGQEPRVGVFICNCGTNIAGVVDVPGLQEYAATLPGVVFTDNNLFTCSQDTQGKIKDKILEEKLNRVVVASCSPKTHAPMFMETLEACGLNRYLFEMANIRNQDSWVHANNPELATAKAKDLVRMAVARAITLKPLHGKVIPVNKRALVVGGGIAGMNAALDLSRQGFESTLLEKKSELGGMGRTLHHTIEGADIRSYVGQLSDQVISDEKITVLTDSEIVDFEGFQGNFKTVVRANGQEQPQEIQHGVIIVATGAGEYTPKEFLYGEDNRVLTQTQLGDRLEEKGAADLDSVVMIQCVGSRNDERPNCSRICCQSAVKNALAIKKSNPDTQVYILYRDMRMYGLLEDYYTEARRQGVIFVRYQKDNPPVAEPSDEGILVTVKDHVLQRDIEIRSDILALSAGVQPIGSEEIGRKMKLNANSEGYFLEAHVKLRPVDMASDGVFLCGTAHGPKLISETIVQANAAASRAVTFLSKDQIKLSAIKAQVFPDHCVKCLTCVRSCPFEVPQFNAEAGEIVIDPALCQGCGVCACVCPRQTINLNNYEDDQITCEIETLLAGGM</sequence>
<dbReference type="GO" id="GO:0016491">
    <property type="term" value="F:oxidoreductase activity"/>
    <property type="evidence" value="ECO:0007669"/>
    <property type="project" value="UniProtKB-KW"/>
</dbReference>
<dbReference type="PANTHER" id="PTHR43498:SF1">
    <property type="entry name" value="COB--COM HETERODISULFIDE REDUCTASE IRON-SULFUR SUBUNIT A"/>
    <property type="match status" value="1"/>
</dbReference>
<dbReference type="SUPFAM" id="SSF51905">
    <property type="entry name" value="FAD/NAD(P)-binding domain"/>
    <property type="match status" value="2"/>
</dbReference>
<dbReference type="GO" id="GO:0051539">
    <property type="term" value="F:4 iron, 4 sulfur cluster binding"/>
    <property type="evidence" value="ECO:0007669"/>
    <property type="project" value="UniProtKB-KW"/>
</dbReference>
<dbReference type="InterPro" id="IPR009051">
    <property type="entry name" value="Helical_ferredxn"/>
</dbReference>
<feature type="domain" description="4Fe-4S ferredoxin-type" evidence="9">
    <location>
        <begin position="1"/>
        <end position="26"/>
    </location>
</feature>
<dbReference type="InterPro" id="IPR017896">
    <property type="entry name" value="4Fe4S_Fe-S-bd"/>
</dbReference>
<dbReference type="PROSITE" id="PS00198">
    <property type="entry name" value="4FE4S_FER_1"/>
    <property type="match status" value="2"/>
</dbReference>
<dbReference type="SUPFAM" id="SSF51971">
    <property type="entry name" value="Nucleotide-binding domain"/>
    <property type="match status" value="1"/>
</dbReference>
<dbReference type="PANTHER" id="PTHR43498">
    <property type="entry name" value="FERREDOXIN:COB-COM HETERODISULFIDE REDUCTASE SUBUNIT A"/>
    <property type="match status" value="1"/>
</dbReference>
<proteinExistence type="inferred from homology"/>
<evidence type="ECO:0000256" key="4">
    <source>
        <dbReference type="ARBA" id="ARBA00022723"/>
    </source>
</evidence>
<keyword evidence="5" id="KW-0274">FAD</keyword>
<dbReference type="Pfam" id="PF07992">
    <property type="entry name" value="Pyr_redox_2"/>
    <property type="match status" value="3"/>
</dbReference>
<feature type="domain" description="4Fe-4S ferredoxin-type" evidence="9">
    <location>
        <begin position="1329"/>
        <end position="1358"/>
    </location>
</feature>
<dbReference type="EMBL" id="FRFE01000002">
    <property type="protein sequence ID" value="SHO43733.1"/>
    <property type="molecule type" value="Genomic_DNA"/>
</dbReference>
<dbReference type="GO" id="GO:0046872">
    <property type="term" value="F:metal ion binding"/>
    <property type="evidence" value="ECO:0007669"/>
    <property type="project" value="UniProtKB-KW"/>
</dbReference>
<keyword evidence="4" id="KW-0479">Metal-binding</keyword>
<keyword evidence="7" id="KW-0408">Iron</keyword>
<name>A0A1M7XXP0_9BACT</name>
<dbReference type="Proteomes" id="UP000184603">
    <property type="component" value="Unassembled WGS sequence"/>
</dbReference>
<keyword evidence="5" id="KW-0285">Flavoprotein</keyword>
<dbReference type="InterPro" id="IPR023753">
    <property type="entry name" value="FAD/NAD-binding_dom"/>
</dbReference>
<dbReference type="Gene3D" id="1.10.1060.10">
    <property type="entry name" value="Alpha-helical ferredoxin"/>
    <property type="match status" value="1"/>
</dbReference>
<evidence type="ECO:0000256" key="3">
    <source>
        <dbReference type="ARBA" id="ARBA00022485"/>
    </source>
</evidence>
<dbReference type="InterPro" id="IPR039650">
    <property type="entry name" value="HdrA-like"/>
</dbReference>
<evidence type="ECO:0000256" key="6">
    <source>
        <dbReference type="ARBA" id="ARBA00023002"/>
    </source>
</evidence>
<dbReference type="Pfam" id="PF14691">
    <property type="entry name" value="Fer4_20"/>
    <property type="match status" value="1"/>
</dbReference>
<evidence type="ECO:0000256" key="8">
    <source>
        <dbReference type="ARBA" id="ARBA00023014"/>
    </source>
</evidence>
<dbReference type="InterPro" id="IPR028261">
    <property type="entry name" value="DPD_II"/>
</dbReference>
<dbReference type="InterPro" id="IPR017900">
    <property type="entry name" value="4Fe4S_Fe_S_CS"/>
</dbReference>
<dbReference type="PROSITE" id="PS51379">
    <property type="entry name" value="4FE4S_FER_2"/>
    <property type="match status" value="3"/>
</dbReference>
<gene>
    <name evidence="10" type="ORF">SAMN02745220_00492</name>
</gene>
<evidence type="ECO:0000256" key="7">
    <source>
        <dbReference type="ARBA" id="ARBA00023004"/>
    </source>
</evidence>
<evidence type="ECO:0000259" key="9">
    <source>
        <dbReference type="PROSITE" id="PS51379"/>
    </source>
</evidence>
<evidence type="ECO:0000313" key="10">
    <source>
        <dbReference type="EMBL" id="SHO43733.1"/>
    </source>
</evidence>
<keyword evidence="8" id="KW-0411">Iron-sulfur</keyword>